<evidence type="ECO:0000256" key="4">
    <source>
        <dbReference type="ARBA" id="ARBA00022598"/>
    </source>
</evidence>
<feature type="domain" description="ATP-grasp" evidence="11">
    <location>
        <begin position="116"/>
        <end position="323"/>
    </location>
</feature>
<protein>
    <submittedName>
        <fullName evidence="12">D-alanine--D-alanine ligase</fullName>
    </submittedName>
</protein>
<dbReference type="GO" id="GO:0005737">
    <property type="term" value="C:cytoplasm"/>
    <property type="evidence" value="ECO:0007669"/>
    <property type="project" value="UniProtKB-SubCell"/>
</dbReference>
<dbReference type="Gene3D" id="3.30.1490.20">
    <property type="entry name" value="ATP-grasp fold, A domain"/>
    <property type="match status" value="1"/>
</dbReference>
<comment type="subcellular location">
    <subcellularLocation>
        <location evidence="1">Cytoplasm</location>
    </subcellularLocation>
</comment>
<dbReference type="InterPro" id="IPR011761">
    <property type="entry name" value="ATP-grasp"/>
</dbReference>
<evidence type="ECO:0000256" key="5">
    <source>
        <dbReference type="ARBA" id="ARBA00022741"/>
    </source>
</evidence>
<dbReference type="PROSITE" id="PS50975">
    <property type="entry name" value="ATP_GRASP"/>
    <property type="match status" value="1"/>
</dbReference>
<evidence type="ECO:0000313" key="13">
    <source>
        <dbReference type="Proteomes" id="UP000310263"/>
    </source>
</evidence>
<proteinExistence type="inferred from homology"/>
<keyword evidence="6 10" id="KW-0067">ATP-binding</keyword>
<keyword evidence="4 12" id="KW-0436">Ligase</keyword>
<sequence>MDKLTVAVIMGGSSFERRFSLASGKHVVEALQEAGHTVIPLDADENLVDTLRAERPDVAFIAMHGAGGEDGAVPSLLTFLDIPFVGSLPPVCRNTWNKAELPFVMARAYAPEDSVVRWPAQIALPAGAFRNLGAAKALDLMPERVGGFPLAVKPGCGGSAMGLSKVEGADQLGVALMGALAYDDTALVQEWVEGAELSVTVIGDPGDETVLPPVEIVADGIYDTDARLNPTEVHYFCPVRPQSLSPDPSEADVARSTCERAAIEVYRAFGCRDMARIDMVWDGAAPRVLDLKVFPGLTETSLVPVALAAAQISLPELLDSMVQQAYRRGC</sequence>
<dbReference type="GO" id="GO:0005524">
    <property type="term" value="F:ATP binding"/>
    <property type="evidence" value="ECO:0007669"/>
    <property type="project" value="UniProtKB-UniRule"/>
</dbReference>
<dbReference type="Pfam" id="PF07478">
    <property type="entry name" value="Dala_Dala_lig_C"/>
    <property type="match status" value="1"/>
</dbReference>
<keyword evidence="9" id="KW-0961">Cell wall biogenesis/degradation</keyword>
<organism evidence="12 13">
    <name type="scientific">Muricaecibacterium torontonense</name>
    <dbReference type="NCBI Taxonomy" id="3032871"/>
    <lineage>
        <taxon>Bacteria</taxon>
        <taxon>Bacillati</taxon>
        <taxon>Actinomycetota</taxon>
        <taxon>Coriobacteriia</taxon>
        <taxon>Coriobacteriales</taxon>
        <taxon>Atopobiaceae</taxon>
        <taxon>Muricaecibacterium</taxon>
    </lineage>
</organism>
<evidence type="ECO:0000256" key="7">
    <source>
        <dbReference type="ARBA" id="ARBA00022960"/>
    </source>
</evidence>
<evidence type="ECO:0000256" key="2">
    <source>
        <dbReference type="ARBA" id="ARBA00010871"/>
    </source>
</evidence>
<reference evidence="12 13" key="1">
    <citation type="submission" date="2019-04" db="EMBL/GenBank/DDBJ databases">
        <title>Microbes associate with the intestines of laboratory mice.</title>
        <authorList>
            <person name="Navarre W."/>
            <person name="Wong E."/>
            <person name="Huang K."/>
            <person name="Tropini C."/>
            <person name="Ng K."/>
            <person name="Yu B."/>
        </authorList>
    </citation>
    <scope>NUCLEOTIDE SEQUENCE [LARGE SCALE GENOMIC DNA]</scope>
    <source>
        <strain evidence="12 13">NM07_P-09</strain>
    </source>
</reference>
<dbReference type="Gene3D" id="3.30.470.20">
    <property type="entry name" value="ATP-grasp fold, B domain"/>
    <property type="match status" value="1"/>
</dbReference>
<evidence type="ECO:0000256" key="10">
    <source>
        <dbReference type="PROSITE-ProRule" id="PRU00409"/>
    </source>
</evidence>
<dbReference type="GO" id="GO:0008716">
    <property type="term" value="F:D-alanine-D-alanine ligase activity"/>
    <property type="evidence" value="ECO:0007669"/>
    <property type="project" value="InterPro"/>
</dbReference>
<dbReference type="EMBL" id="SRYE01000001">
    <property type="protein sequence ID" value="TGY63320.1"/>
    <property type="molecule type" value="Genomic_DNA"/>
</dbReference>
<dbReference type="RefSeq" id="WP_136011947.1">
    <property type="nucleotide sequence ID" value="NZ_SRYE01000001.1"/>
</dbReference>
<dbReference type="AlphaFoldDB" id="A0A4V3RRF4"/>
<evidence type="ECO:0000256" key="3">
    <source>
        <dbReference type="ARBA" id="ARBA00022490"/>
    </source>
</evidence>
<dbReference type="PANTHER" id="PTHR23132">
    <property type="entry name" value="D-ALANINE--D-ALANINE LIGASE"/>
    <property type="match status" value="1"/>
</dbReference>
<dbReference type="Gene3D" id="3.40.50.20">
    <property type="match status" value="1"/>
</dbReference>
<dbReference type="GO" id="GO:0071555">
    <property type="term" value="P:cell wall organization"/>
    <property type="evidence" value="ECO:0007669"/>
    <property type="project" value="UniProtKB-KW"/>
</dbReference>
<evidence type="ECO:0000256" key="8">
    <source>
        <dbReference type="ARBA" id="ARBA00022984"/>
    </source>
</evidence>
<gene>
    <name evidence="12" type="ORF">E5334_02130</name>
</gene>
<evidence type="ECO:0000256" key="6">
    <source>
        <dbReference type="ARBA" id="ARBA00022840"/>
    </source>
</evidence>
<keyword evidence="5 10" id="KW-0547">Nucleotide-binding</keyword>
<dbReference type="GO" id="GO:0009252">
    <property type="term" value="P:peptidoglycan biosynthetic process"/>
    <property type="evidence" value="ECO:0007669"/>
    <property type="project" value="UniProtKB-KW"/>
</dbReference>
<keyword evidence="3" id="KW-0963">Cytoplasm</keyword>
<keyword evidence="8" id="KW-0573">Peptidoglycan synthesis</keyword>
<keyword evidence="7" id="KW-0133">Cell shape</keyword>
<evidence type="ECO:0000313" key="12">
    <source>
        <dbReference type="EMBL" id="TGY63320.1"/>
    </source>
</evidence>
<dbReference type="InterPro" id="IPR000291">
    <property type="entry name" value="D-Ala_lig_Van_CS"/>
</dbReference>
<evidence type="ECO:0000256" key="1">
    <source>
        <dbReference type="ARBA" id="ARBA00004496"/>
    </source>
</evidence>
<accession>A0A4V3RRF4</accession>
<dbReference type="InterPro" id="IPR011095">
    <property type="entry name" value="Dala_Dala_lig_C"/>
</dbReference>
<evidence type="ECO:0000259" key="11">
    <source>
        <dbReference type="PROSITE" id="PS50975"/>
    </source>
</evidence>
<dbReference type="Proteomes" id="UP000310263">
    <property type="component" value="Unassembled WGS sequence"/>
</dbReference>
<dbReference type="SUPFAM" id="SSF52440">
    <property type="entry name" value="PreATP-grasp domain"/>
    <property type="match status" value="1"/>
</dbReference>
<dbReference type="PANTHER" id="PTHR23132:SF23">
    <property type="entry name" value="D-ALANINE--D-ALANINE LIGASE B"/>
    <property type="match status" value="1"/>
</dbReference>
<dbReference type="InterPro" id="IPR013815">
    <property type="entry name" value="ATP_grasp_subdomain_1"/>
</dbReference>
<comment type="caution">
    <text evidence="12">The sequence shown here is derived from an EMBL/GenBank/DDBJ whole genome shotgun (WGS) entry which is preliminary data.</text>
</comment>
<dbReference type="GO" id="GO:0046872">
    <property type="term" value="F:metal ion binding"/>
    <property type="evidence" value="ECO:0007669"/>
    <property type="project" value="InterPro"/>
</dbReference>
<comment type="similarity">
    <text evidence="2">Belongs to the D-alanine--D-alanine ligase family.</text>
</comment>
<dbReference type="GO" id="GO:0008360">
    <property type="term" value="P:regulation of cell shape"/>
    <property type="evidence" value="ECO:0007669"/>
    <property type="project" value="UniProtKB-KW"/>
</dbReference>
<dbReference type="OrthoDB" id="9813261at2"/>
<keyword evidence="13" id="KW-1185">Reference proteome</keyword>
<dbReference type="PROSITE" id="PS00843">
    <property type="entry name" value="DALA_DALA_LIGASE_1"/>
    <property type="match status" value="1"/>
</dbReference>
<evidence type="ECO:0000256" key="9">
    <source>
        <dbReference type="ARBA" id="ARBA00023316"/>
    </source>
</evidence>
<dbReference type="InterPro" id="IPR016185">
    <property type="entry name" value="PreATP-grasp_dom_sf"/>
</dbReference>
<name>A0A4V3RRF4_9ACTN</name>
<dbReference type="SUPFAM" id="SSF56059">
    <property type="entry name" value="Glutathione synthetase ATP-binding domain-like"/>
    <property type="match status" value="1"/>
</dbReference>